<reference evidence="2 3" key="1">
    <citation type="submission" date="2019-02" db="EMBL/GenBank/DDBJ databases">
        <title>Deep-cultivation of Planctomycetes and their phenomic and genomic characterization uncovers novel biology.</title>
        <authorList>
            <person name="Wiegand S."/>
            <person name="Jogler M."/>
            <person name="Boedeker C."/>
            <person name="Pinto D."/>
            <person name="Vollmers J."/>
            <person name="Rivas-Marin E."/>
            <person name="Kohn T."/>
            <person name="Peeters S.H."/>
            <person name="Heuer A."/>
            <person name="Rast P."/>
            <person name="Oberbeckmann S."/>
            <person name="Bunk B."/>
            <person name="Jeske O."/>
            <person name="Meyerdierks A."/>
            <person name="Storesund J.E."/>
            <person name="Kallscheuer N."/>
            <person name="Luecker S."/>
            <person name="Lage O.M."/>
            <person name="Pohl T."/>
            <person name="Merkel B.J."/>
            <person name="Hornburger P."/>
            <person name="Mueller R.-W."/>
            <person name="Bruemmer F."/>
            <person name="Labrenz M."/>
            <person name="Spormann A.M."/>
            <person name="Op Den Camp H."/>
            <person name="Overmann J."/>
            <person name="Amann R."/>
            <person name="Jetten M.S.M."/>
            <person name="Mascher T."/>
            <person name="Medema M.H."/>
            <person name="Devos D.P."/>
            <person name="Kaster A.-K."/>
            <person name="Ovreas L."/>
            <person name="Rohde M."/>
            <person name="Galperin M.Y."/>
            <person name="Jogler C."/>
        </authorList>
    </citation>
    <scope>NUCLEOTIDE SEQUENCE [LARGE SCALE GENOMIC DNA]</scope>
    <source>
        <strain evidence="2 3">Q31b</strain>
    </source>
</reference>
<accession>A0A5C6DET3</accession>
<dbReference type="OrthoDB" id="9796786at2"/>
<evidence type="ECO:0000313" key="2">
    <source>
        <dbReference type="EMBL" id="TWU33449.1"/>
    </source>
</evidence>
<dbReference type="EMBL" id="SJPY01000014">
    <property type="protein sequence ID" value="TWU33449.1"/>
    <property type="molecule type" value="Genomic_DNA"/>
</dbReference>
<dbReference type="Pfam" id="PF06114">
    <property type="entry name" value="Peptidase_M78"/>
    <property type="match status" value="1"/>
</dbReference>
<proteinExistence type="predicted"/>
<dbReference type="Gene3D" id="1.10.10.2910">
    <property type="match status" value="1"/>
</dbReference>
<sequence length="312" mass="34892">MISLDEVESYAAEHFPAAPEKLVNDFGIEVRTSDTPGCDGWCLHYDDRTIIRLNGELTKAQRRFTLAHELGHLILGIPSMFGESFEDMLSSDSDEERRVNDVASCLLLPLAEVRKDAGQLPVVAGALKRLAKRARVSELAAAVRVCNLTEELGLLNASVVAFSGADIRWQWSRTLRMSEETAFELRQEAQNVSPNAFRADHNENQTVVASVLENPFFGSSTLFVQLLPKEHGNQLSVNELRAAFEREYLSSDDAFRNRLSGIIGAFKSKCVGLSQEEAVELFWEKNEARLRSTCINTDEGRDYIEIRIGQLL</sequence>
<dbReference type="AlphaFoldDB" id="A0A5C6DET3"/>
<dbReference type="PANTHER" id="PTHR43236">
    <property type="entry name" value="ANTITOXIN HIGA1"/>
    <property type="match status" value="1"/>
</dbReference>
<dbReference type="PANTHER" id="PTHR43236:SF1">
    <property type="entry name" value="BLL7220 PROTEIN"/>
    <property type="match status" value="1"/>
</dbReference>
<evidence type="ECO:0000259" key="1">
    <source>
        <dbReference type="Pfam" id="PF06114"/>
    </source>
</evidence>
<comment type="caution">
    <text evidence="2">The sequence shown here is derived from an EMBL/GenBank/DDBJ whole genome shotgun (WGS) entry which is preliminary data.</text>
</comment>
<organism evidence="2 3">
    <name type="scientific">Novipirellula aureliae</name>
    <dbReference type="NCBI Taxonomy" id="2527966"/>
    <lineage>
        <taxon>Bacteria</taxon>
        <taxon>Pseudomonadati</taxon>
        <taxon>Planctomycetota</taxon>
        <taxon>Planctomycetia</taxon>
        <taxon>Pirellulales</taxon>
        <taxon>Pirellulaceae</taxon>
        <taxon>Novipirellula</taxon>
    </lineage>
</organism>
<name>A0A5C6DET3_9BACT</name>
<gene>
    <name evidence="2" type="ORF">Q31b_57660</name>
</gene>
<evidence type="ECO:0000313" key="3">
    <source>
        <dbReference type="Proteomes" id="UP000315471"/>
    </source>
</evidence>
<feature type="domain" description="IrrE N-terminal-like" evidence="1">
    <location>
        <begin position="24"/>
        <end position="144"/>
    </location>
</feature>
<dbReference type="Proteomes" id="UP000315471">
    <property type="component" value="Unassembled WGS sequence"/>
</dbReference>
<dbReference type="InterPro" id="IPR010359">
    <property type="entry name" value="IrrE_HExxH"/>
</dbReference>
<protein>
    <recommendedName>
        <fullName evidence="1">IrrE N-terminal-like domain-containing protein</fullName>
    </recommendedName>
</protein>
<dbReference type="InterPro" id="IPR052345">
    <property type="entry name" value="Rad_response_metalloprotease"/>
</dbReference>
<keyword evidence="3" id="KW-1185">Reference proteome</keyword>
<dbReference type="RefSeq" id="WP_146602810.1">
    <property type="nucleotide sequence ID" value="NZ_SJPY01000014.1"/>
</dbReference>